<feature type="transmembrane region" description="Helical" evidence="5">
    <location>
        <begin position="45"/>
        <end position="66"/>
    </location>
</feature>
<sequence>MALVDQDSAQVRFPPPLVVLGCLLAGLALDRVLGLAAVDIAVLRPVGVVIGALGVAILGSGLIGFFRAGNDPEPWKKDTHLVTSGLYRFSRNPMYLGMVMVQLGIALFCQSIGGVLSVPLAIALVDRFVIAREEPHLRATFGRDYENYSKRVRRWL</sequence>
<dbReference type="Pfam" id="PF04191">
    <property type="entry name" value="PEMT"/>
    <property type="match status" value="1"/>
</dbReference>
<comment type="caution">
    <text evidence="6">The sequence shown here is derived from an EMBL/GenBank/DDBJ whole genome shotgun (WGS) entry which is preliminary data.</text>
</comment>
<evidence type="ECO:0000313" key="6">
    <source>
        <dbReference type="EMBL" id="MBY8336338.1"/>
    </source>
</evidence>
<dbReference type="InterPro" id="IPR052527">
    <property type="entry name" value="Metal_cation-efflux_comp"/>
</dbReference>
<comment type="subcellular location">
    <subcellularLocation>
        <location evidence="1">Endomembrane system</location>
        <topology evidence="1">Multi-pass membrane protein</topology>
    </subcellularLocation>
</comment>
<feature type="transmembrane region" description="Helical" evidence="5">
    <location>
        <begin position="17"/>
        <end position="38"/>
    </location>
</feature>
<dbReference type="PANTHER" id="PTHR43847">
    <property type="entry name" value="BLL3993 PROTEIN"/>
    <property type="match status" value="1"/>
</dbReference>
<gene>
    <name evidence="6" type="ORF">KYN89_04695</name>
</gene>
<evidence type="ECO:0000256" key="3">
    <source>
        <dbReference type="ARBA" id="ARBA00022989"/>
    </source>
</evidence>
<dbReference type="EMBL" id="JAHWXP010000001">
    <property type="protein sequence ID" value="MBY8336338.1"/>
    <property type="molecule type" value="Genomic_DNA"/>
</dbReference>
<evidence type="ECO:0000313" key="7">
    <source>
        <dbReference type="Proteomes" id="UP000759298"/>
    </source>
</evidence>
<evidence type="ECO:0000256" key="1">
    <source>
        <dbReference type="ARBA" id="ARBA00004127"/>
    </source>
</evidence>
<keyword evidence="3 5" id="KW-1133">Transmembrane helix</keyword>
<feature type="transmembrane region" description="Helical" evidence="5">
    <location>
        <begin position="94"/>
        <end position="125"/>
    </location>
</feature>
<keyword evidence="2 5" id="KW-0812">Transmembrane</keyword>
<organism evidence="6 7">
    <name type="scientific">Alteriqipengyuania abyssalis</name>
    <dbReference type="NCBI Taxonomy" id="2860200"/>
    <lineage>
        <taxon>Bacteria</taxon>
        <taxon>Pseudomonadati</taxon>
        <taxon>Pseudomonadota</taxon>
        <taxon>Alphaproteobacteria</taxon>
        <taxon>Sphingomonadales</taxon>
        <taxon>Erythrobacteraceae</taxon>
        <taxon>Alteriqipengyuania</taxon>
    </lineage>
</organism>
<evidence type="ECO:0000256" key="4">
    <source>
        <dbReference type="ARBA" id="ARBA00023136"/>
    </source>
</evidence>
<dbReference type="InterPro" id="IPR007318">
    <property type="entry name" value="Phopholipid_MeTrfase"/>
</dbReference>
<dbReference type="PANTHER" id="PTHR43847:SF1">
    <property type="entry name" value="BLL3993 PROTEIN"/>
    <property type="match status" value="1"/>
</dbReference>
<protein>
    <submittedName>
        <fullName evidence="6">Isoprenylcysteine carboxylmethyltransferase family protein</fullName>
    </submittedName>
</protein>
<accession>A0ABS7PCY8</accession>
<dbReference type="Gene3D" id="1.20.120.1630">
    <property type="match status" value="1"/>
</dbReference>
<keyword evidence="4 5" id="KW-0472">Membrane</keyword>
<keyword evidence="7" id="KW-1185">Reference proteome</keyword>
<dbReference type="RefSeq" id="WP_222824009.1">
    <property type="nucleotide sequence ID" value="NZ_JAHWXP010000001.1"/>
</dbReference>
<reference evidence="6 7" key="1">
    <citation type="submission" date="2021-07" db="EMBL/GenBank/DDBJ databases">
        <title>Alteriqipengyuania abyssalis NZ-12B nov, sp.nov isolated from deep sea sponge in pacific ocean.</title>
        <authorList>
            <person name="Tareen S."/>
            <person name="Wink J."/>
        </authorList>
    </citation>
    <scope>NUCLEOTIDE SEQUENCE [LARGE SCALE GENOMIC DNA]</scope>
    <source>
        <strain evidence="6 7">NZ-12B</strain>
    </source>
</reference>
<evidence type="ECO:0000256" key="2">
    <source>
        <dbReference type="ARBA" id="ARBA00022692"/>
    </source>
</evidence>
<proteinExistence type="predicted"/>
<name>A0ABS7PCY8_9SPHN</name>
<dbReference type="Proteomes" id="UP000759298">
    <property type="component" value="Unassembled WGS sequence"/>
</dbReference>
<evidence type="ECO:0000256" key="5">
    <source>
        <dbReference type="SAM" id="Phobius"/>
    </source>
</evidence>